<reference evidence="10 11" key="1">
    <citation type="journal article" date="2024" name="Plant J.">
        <title>Genome sequences and population genomics reveal climatic adaptation and genomic divergence between two closely related sweetgum species.</title>
        <authorList>
            <person name="Xu W.Q."/>
            <person name="Ren C.Q."/>
            <person name="Zhang X.Y."/>
            <person name="Comes H.P."/>
            <person name="Liu X.H."/>
            <person name="Li Y.G."/>
            <person name="Kettle C.J."/>
            <person name="Jalonen R."/>
            <person name="Gaisberger H."/>
            <person name="Ma Y.Z."/>
            <person name="Qiu Y.X."/>
        </authorList>
    </citation>
    <scope>NUCLEOTIDE SEQUENCE [LARGE SCALE GENOMIC DNA]</scope>
    <source>
        <strain evidence="10">Hangzhou</strain>
    </source>
</reference>
<comment type="caution">
    <text evidence="10">The sequence shown here is derived from an EMBL/GenBank/DDBJ whole genome shotgun (WGS) entry which is preliminary data.</text>
</comment>
<dbReference type="FunFam" id="3.40.1810.10:FF:000007">
    <property type="entry name" value="Transcription factor, MADS-box"/>
    <property type="match status" value="1"/>
</dbReference>
<comment type="subcellular location">
    <subcellularLocation>
        <location evidence="1">Nucleus</location>
    </subcellularLocation>
</comment>
<dbReference type="CDD" id="cd00265">
    <property type="entry name" value="MADS_MEF2_like"/>
    <property type="match status" value="1"/>
</dbReference>
<dbReference type="GO" id="GO:0005634">
    <property type="term" value="C:nucleus"/>
    <property type="evidence" value="ECO:0007669"/>
    <property type="project" value="UniProtKB-SubCell"/>
</dbReference>
<dbReference type="Pfam" id="PF00319">
    <property type="entry name" value="SRF-TF"/>
    <property type="match status" value="1"/>
</dbReference>
<keyword evidence="4" id="KW-0804">Transcription</keyword>
<dbReference type="GO" id="GO:0046983">
    <property type="term" value="F:protein dimerization activity"/>
    <property type="evidence" value="ECO:0007669"/>
    <property type="project" value="InterPro"/>
</dbReference>
<dbReference type="Gene3D" id="3.40.1810.10">
    <property type="entry name" value="Transcription factor, MADS-box"/>
    <property type="match status" value="1"/>
</dbReference>
<dbReference type="SUPFAM" id="SSF55455">
    <property type="entry name" value="SRF-like"/>
    <property type="match status" value="1"/>
</dbReference>
<evidence type="ECO:0000256" key="3">
    <source>
        <dbReference type="ARBA" id="ARBA00023125"/>
    </source>
</evidence>
<dbReference type="EMBL" id="JBBPBK010000004">
    <property type="protein sequence ID" value="KAK9286831.1"/>
    <property type="molecule type" value="Genomic_DNA"/>
</dbReference>
<feature type="domain" description="K-box" evidence="9">
    <location>
        <begin position="86"/>
        <end position="176"/>
    </location>
</feature>
<dbReference type="PRINTS" id="PR00404">
    <property type="entry name" value="MADSDOMAIN"/>
</dbReference>
<dbReference type="InterPro" id="IPR036879">
    <property type="entry name" value="TF_MADSbox_sf"/>
</dbReference>
<dbReference type="Proteomes" id="UP001415857">
    <property type="component" value="Unassembled WGS sequence"/>
</dbReference>
<feature type="compositionally biased region" description="Polar residues" evidence="7">
    <location>
        <begin position="187"/>
        <end position="199"/>
    </location>
</feature>
<evidence type="ECO:0000256" key="6">
    <source>
        <dbReference type="SAM" id="Coils"/>
    </source>
</evidence>
<dbReference type="InterPro" id="IPR002487">
    <property type="entry name" value="TF_Kbox"/>
</dbReference>
<keyword evidence="5" id="KW-0539">Nucleus</keyword>
<feature type="coiled-coil region" evidence="6">
    <location>
        <begin position="142"/>
        <end position="176"/>
    </location>
</feature>
<dbReference type="GO" id="GO:0003700">
    <property type="term" value="F:DNA-binding transcription factor activity"/>
    <property type="evidence" value="ECO:0007669"/>
    <property type="project" value="InterPro"/>
</dbReference>
<dbReference type="InterPro" id="IPR050142">
    <property type="entry name" value="MADS-box/MEF2_TF"/>
</dbReference>
<sequence>MARQKIPIKKIVNMTARQVTFSKRRRGLFKKAQELSTLCDAEIALIVFSATGKLFDYSSSSMKQVLERHNLHSEKLEKLDQPSLELQLESNTYTALSKEVTDKTRELRQMRGEELQGLNVEELKKLEELLEAGLSRVVETKGERIMKDISALQKKKAQLLEENERLRKQMENMPEVETHIIEGGQSSESITNICSSTDPPQDCDSSDTSLKLGSVFLHSFASIFFYKENKNEM</sequence>
<name>A0AAP0S3C7_LIQFO</name>
<evidence type="ECO:0000256" key="2">
    <source>
        <dbReference type="ARBA" id="ARBA00023015"/>
    </source>
</evidence>
<dbReference type="PROSITE" id="PS50066">
    <property type="entry name" value="MADS_BOX_2"/>
    <property type="match status" value="1"/>
</dbReference>
<feature type="region of interest" description="Disordered" evidence="7">
    <location>
        <begin position="187"/>
        <end position="206"/>
    </location>
</feature>
<protein>
    <submittedName>
        <fullName evidence="10">Uncharacterized protein</fullName>
    </submittedName>
</protein>
<evidence type="ECO:0000256" key="1">
    <source>
        <dbReference type="ARBA" id="ARBA00004123"/>
    </source>
</evidence>
<accession>A0AAP0S3C7</accession>
<evidence type="ECO:0000313" key="11">
    <source>
        <dbReference type="Proteomes" id="UP001415857"/>
    </source>
</evidence>
<dbReference type="PROSITE" id="PS51297">
    <property type="entry name" value="K_BOX"/>
    <property type="match status" value="1"/>
</dbReference>
<keyword evidence="2" id="KW-0805">Transcription regulation</keyword>
<organism evidence="10 11">
    <name type="scientific">Liquidambar formosana</name>
    <name type="common">Formosan gum</name>
    <dbReference type="NCBI Taxonomy" id="63359"/>
    <lineage>
        <taxon>Eukaryota</taxon>
        <taxon>Viridiplantae</taxon>
        <taxon>Streptophyta</taxon>
        <taxon>Embryophyta</taxon>
        <taxon>Tracheophyta</taxon>
        <taxon>Spermatophyta</taxon>
        <taxon>Magnoliopsida</taxon>
        <taxon>eudicotyledons</taxon>
        <taxon>Gunneridae</taxon>
        <taxon>Pentapetalae</taxon>
        <taxon>Saxifragales</taxon>
        <taxon>Altingiaceae</taxon>
        <taxon>Liquidambar</taxon>
    </lineage>
</organism>
<dbReference type="Pfam" id="PF01486">
    <property type="entry name" value="K-box"/>
    <property type="match status" value="1"/>
</dbReference>
<dbReference type="PANTHER" id="PTHR48019">
    <property type="entry name" value="SERUM RESPONSE FACTOR HOMOLOG"/>
    <property type="match status" value="1"/>
</dbReference>
<keyword evidence="11" id="KW-1185">Reference proteome</keyword>
<evidence type="ECO:0000256" key="5">
    <source>
        <dbReference type="ARBA" id="ARBA00023242"/>
    </source>
</evidence>
<feature type="domain" description="MADS-box" evidence="8">
    <location>
        <begin position="1"/>
        <end position="61"/>
    </location>
</feature>
<evidence type="ECO:0000256" key="4">
    <source>
        <dbReference type="ARBA" id="ARBA00023163"/>
    </source>
</evidence>
<keyword evidence="3" id="KW-0238">DNA-binding</keyword>
<dbReference type="SMART" id="SM00432">
    <property type="entry name" value="MADS"/>
    <property type="match status" value="1"/>
</dbReference>
<dbReference type="InterPro" id="IPR002100">
    <property type="entry name" value="TF_MADSbox"/>
</dbReference>
<dbReference type="GO" id="GO:0000977">
    <property type="term" value="F:RNA polymerase II transcription regulatory region sequence-specific DNA binding"/>
    <property type="evidence" value="ECO:0007669"/>
    <property type="project" value="InterPro"/>
</dbReference>
<dbReference type="PROSITE" id="PS00350">
    <property type="entry name" value="MADS_BOX_1"/>
    <property type="match status" value="1"/>
</dbReference>
<dbReference type="GO" id="GO:0045944">
    <property type="term" value="P:positive regulation of transcription by RNA polymerase II"/>
    <property type="evidence" value="ECO:0007669"/>
    <property type="project" value="InterPro"/>
</dbReference>
<evidence type="ECO:0000256" key="7">
    <source>
        <dbReference type="SAM" id="MobiDB-lite"/>
    </source>
</evidence>
<evidence type="ECO:0000313" key="10">
    <source>
        <dbReference type="EMBL" id="KAK9286831.1"/>
    </source>
</evidence>
<evidence type="ECO:0000259" key="8">
    <source>
        <dbReference type="PROSITE" id="PS50066"/>
    </source>
</evidence>
<evidence type="ECO:0000259" key="9">
    <source>
        <dbReference type="PROSITE" id="PS51297"/>
    </source>
</evidence>
<gene>
    <name evidence="10" type="ORF">L1049_015236</name>
</gene>
<dbReference type="AlphaFoldDB" id="A0AAP0S3C7"/>
<proteinExistence type="predicted"/>
<dbReference type="InterPro" id="IPR033896">
    <property type="entry name" value="MEF2-like_N"/>
</dbReference>
<keyword evidence="6" id="KW-0175">Coiled coil</keyword>